<evidence type="ECO:0000313" key="2">
    <source>
        <dbReference type="EMBL" id="CAJ1050205.1"/>
    </source>
</evidence>
<proteinExistence type="predicted"/>
<feature type="region of interest" description="Disordered" evidence="1">
    <location>
        <begin position="67"/>
        <end position="89"/>
    </location>
</feature>
<evidence type="ECO:0000256" key="1">
    <source>
        <dbReference type="SAM" id="MobiDB-lite"/>
    </source>
</evidence>
<evidence type="ECO:0000313" key="3">
    <source>
        <dbReference type="Proteomes" id="UP001178508"/>
    </source>
</evidence>
<reference evidence="2" key="1">
    <citation type="submission" date="2023-08" db="EMBL/GenBank/DDBJ databases">
        <authorList>
            <person name="Alioto T."/>
            <person name="Alioto T."/>
            <person name="Gomez Garrido J."/>
        </authorList>
    </citation>
    <scope>NUCLEOTIDE SEQUENCE</scope>
</reference>
<accession>A0AAV1EN83</accession>
<gene>
    <name evidence="2" type="ORF">XNOV1_A034802</name>
</gene>
<sequence>MTCSRLEGPAHREEVQLRSFTADDSWLLWRSAMWWERSGSLPAVLEMAMDCICGDYCLCMESALRAASSTPPRETPPCSYRRSFGSEIS</sequence>
<name>A0AAV1EN83_XYRNO</name>
<dbReference type="EMBL" id="OY660865">
    <property type="protein sequence ID" value="CAJ1050205.1"/>
    <property type="molecule type" value="Genomic_DNA"/>
</dbReference>
<keyword evidence="3" id="KW-1185">Reference proteome</keyword>
<organism evidence="2 3">
    <name type="scientific">Xyrichtys novacula</name>
    <name type="common">Pearly razorfish</name>
    <name type="synonym">Hemipteronotus novacula</name>
    <dbReference type="NCBI Taxonomy" id="13765"/>
    <lineage>
        <taxon>Eukaryota</taxon>
        <taxon>Metazoa</taxon>
        <taxon>Chordata</taxon>
        <taxon>Craniata</taxon>
        <taxon>Vertebrata</taxon>
        <taxon>Euteleostomi</taxon>
        <taxon>Actinopterygii</taxon>
        <taxon>Neopterygii</taxon>
        <taxon>Teleostei</taxon>
        <taxon>Neoteleostei</taxon>
        <taxon>Acanthomorphata</taxon>
        <taxon>Eupercaria</taxon>
        <taxon>Labriformes</taxon>
        <taxon>Labridae</taxon>
        <taxon>Xyrichtys</taxon>
    </lineage>
</organism>
<protein>
    <submittedName>
        <fullName evidence="2">Uncharacterized protein</fullName>
    </submittedName>
</protein>
<dbReference type="Proteomes" id="UP001178508">
    <property type="component" value="Chromosome 2"/>
</dbReference>
<dbReference type="AlphaFoldDB" id="A0AAV1EN83"/>